<evidence type="ECO:0000313" key="1">
    <source>
        <dbReference type="EMBL" id="TFD28653.1"/>
    </source>
</evidence>
<organism evidence="1 2">
    <name type="scientific">Cryobacterium lyxosi</name>
    <dbReference type="NCBI Taxonomy" id="1259228"/>
    <lineage>
        <taxon>Bacteria</taxon>
        <taxon>Bacillati</taxon>
        <taxon>Actinomycetota</taxon>
        <taxon>Actinomycetes</taxon>
        <taxon>Micrococcales</taxon>
        <taxon>Microbacteriaceae</taxon>
        <taxon>Cryobacterium</taxon>
    </lineage>
</organism>
<dbReference type="OrthoDB" id="3826063at2"/>
<evidence type="ECO:0008006" key="3">
    <source>
        <dbReference type="Google" id="ProtNLM"/>
    </source>
</evidence>
<keyword evidence="2" id="KW-1185">Reference proteome</keyword>
<gene>
    <name evidence="1" type="ORF">E3T27_01815</name>
</gene>
<proteinExistence type="predicted"/>
<accession>A0A4R8ZKN5</accession>
<evidence type="ECO:0000313" key="2">
    <source>
        <dbReference type="Proteomes" id="UP000298424"/>
    </source>
</evidence>
<name>A0A4R8ZKN5_9MICO</name>
<sequence>MNLNKPGADILGLPATSILHVLNGPTAELSRDQVAGAVQPTKQHTETAIRHLILIGLIATKTRGNAAVYRLNREHVLWSAINDILNAPARVQARIVGIVNAFSATDVTVAMTINASDGEQLSLDEWLGLMIVFADGVRADPRKAFLTAIRQNLQVFTGNEVRIFETTRTGLKDLIQHDYAAVQSITEKTMAAAGPDITTLLAYAASSGPKPTDSSEMDPGSTWETSGEADVWDVLVRQDLSLDEDVESGAISPVLEAVSTELTDELIAFIAGVSDARIAFRWRQGTLVPSASAQGKLRCARKVVTLFEEFDALDAVESWLEDLNPEVGGLSPARLIREHESPEVEGLVLAAARKSLEDFLRP</sequence>
<dbReference type="AlphaFoldDB" id="A0A4R8ZKN5"/>
<dbReference type="Proteomes" id="UP000298424">
    <property type="component" value="Unassembled WGS sequence"/>
</dbReference>
<dbReference type="RefSeq" id="WP_134571382.1">
    <property type="nucleotide sequence ID" value="NZ_SOGT01000002.1"/>
</dbReference>
<dbReference type="EMBL" id="SOGT01000002">
    <property type="protein sequence ID" value="TFD28653.1"/>
    <property type="molecule type" value="Genomic_DNA"/>
</dbReference>
<protein>
    <recommendedName>
        <fullName evidence="3">DUF2384 domain-containing protein</fullName>
    </recommendedName>
</protein>
<comment type="caution">
    <text evidence="1">The sequence shown here is derived from an EMBL/GenBank/DDBJ whole genome shotgun (WGS) entry which is preliminary data.</text>
</comment>
<reference evidence="1 2" key="1">
    <citation type="submission" date="2019-03" db="EMBL/GenBank/DDBJ databases">
        <title>Genomics of glacier-inhabiting Cryobacterium strains.</title>
        <authorList>
            <person name="Liu Q."/>
            <person name="Xin Y.-H."/>
        </authorList>
    </citation>
    <scope>NUCLEOTIDE SEQUENCE [LARGE SCALE GENOMIC DNA]</scope>
    <source>
        <strain evidence="1 2">TMT1-1</strain>
    </source>
</reference>